<dbReference type="AlphaFoldDB" id="A0A1D2VIM9"/>
<evidence type="ECO:0000313" key="2">
    <source>
        <dbReference type="Proteomes" id="UP000095038"/>
    </source>
</evidence>
<sequence>MFLAQHILYNIPIYKVVPFILSNNPLLKISVHYVPFNTTKIIGQGLPLKYVSIIRNQYPPQLKKHLVLQINETSLFRNQMFFFIKHLIMNTEVSLNFMSECDFRLPTVFKSLEQMIALNFFKTNFICDCLITNFDARSTMQDYNRQFSFNQTKWKIFRAFMKKIHPYNHNYYKQFGLN</sequence>
<organism evidence="1 2">
    <name type="scientific">Ascoidea rubescens DSM 1968</name>
    <dbReference type="NCBI Taxonomy" id="1344418"/>
    <lineage>
        <taxon>Eukaryota</taxon>
        <taxon>Fungi</taxon>
        <taxon>Dikarya</taxon>
        <taxon>Ascomycota</taxon>
        <taxon>Saccharomycotina</taxon>
        <taxon>Saccharomycetes</taxon>
        <taxon>Ascoideaceae</taxon>
        <taxon>Ascoidea</taxon>
    </lineage>
</organism>
<reference evidence="2" key="1">
    <citation type="submission" date="2016-05" db="EMBL/GenBank/DDBJ databases">
        <title>Comparative genomics of biotechnologically important yeasts.</title>
        <authorList>
            <consortium name="DOE Joint Genome Institute"/>
            <person name="Riley R."/>
            <person name="Haridas S."/>
            <person name="Wolfe K.H."/>
            <person name="Lopes M.R."/>
            <person name="Hittinger C.T."/>
            <person name="Goker M."/>
            <person name="Salamov A."/>
            <person name="Wisecaver J."/>
            <person name="Long T.M."/>
            <person name="Aerts A.L."/>
            <person name="Barry K."/>
            <person name="Choi C."/>
            <person name="Clum A."/>
            <person name="Coughlan A.Y."/>
            <person name="Deshpande S."/>
            <person name="Douglass A.P."/>
            <person name="Hanson S.J."/>
            <person name="Klenk H.-P."/>
            <person name="Labutti K."/>
            <person name="Lapidus A."/>
            <person name="Lindquist E."/>
            <person name="Lipzen A."/>
            <person name="Meier-Kolthoff J.P."/>
            <person name="Ohm R.A."/>
            <person name="Otillar R.P."/>
            <person name="Pangilinan J."/>
            <person name="Peng Y."/>
            <person name="Rokas A."/>
            <person name="Rosa C.A."/>
            <person name="Scheuner C."/>
            <person name="Sibirny A.A."/>
            <person name="Slot J.C."/>
            <person name="Stielow J.B."/>
            <person name="Sun H."/>
            <person name="Kurtzman C.P."/>
            <person name="Blackwell M."/>
            <person name="Grigoriev I.V."/>
            <person name="Jeffries T.W."/>
        </authorList>
    </citation>
    <scope>NUCLEOTIDE SEQUENCE [LARGE SCALE GENOMIC DNA]</scope>
    <source>
        <strain evidence="2">DSM 1968</strain>
    </source>
</reference>
<dbReference type="InParanoid" id="A0A1D2VIM9"/>
<accession>A0A1D2VIM9</accession>
<dbReference type="Proteomes" id="UP000095038">
    <property type="component" value="Unassembled WGS sequence"/>
</dbReference>
<evidence type="ECO:0000313" key="1">
    <source>
        <dbReference type="EMBL" id="ODV61494.1"/>
    </source>
</evidence>
<dbReference type="EMBL" id="KV454479">
    <property type="protein sequence ID" value="ODV61494.1"/>
    <property type="molecule type" value="Genomic_DNA"/>
</dbReference>
<proteinExistence type="predicted"/>
<keyword evidence="2" id="KW-1185">Reference proteome</keyword>
<name>A0A1D2VIM9_9ASCO</name>
<dbReference type="GeneID" id="30967387"/>
<protein>
    <submittedName>
        <fullName evidence="1">Uncharacterized protein</fullName>
    </submittedName>
</protein>
<gene>
    <name evidence="1" type="ORF">ASCRUDRAFT_7718</name>
</gene>
<dbReference type="RefSeq" id="XP_020047801.1">
    <property type="nucleotide sequence ID" value="XM_020193751.1"/>
</dbReference>